<dbReference type="AlphaFoldDB" id="A0A855ELH5"/>
<dbReference type="InterPro" id="IPR019652">
    <property type="entry name" value="DUF2509"/>
</dbReference>
<evidence type="ECO:0000313" key="2">
    <source>
        <dbReference type="Proteomes" id="UP000222768"/>
    </source>
</evidence>
<protein>
    <recommendedName>
        <fullName evidence="3">DUF2509 family protein</fullName>
    </recommendedName>
</protein>
<dbReference type="Pfam" id="PF10713">
    <property type="entry name" value="DUF2509"/>
    <property type="match status" value="1"/>
</dbReference>
<dbReference type="RefSeq" id="WP_032613749.1">
    <property type="nucleotide sequence ID" value="NZ_CP083630.1"/>
</dbReference>
<dbReference type="Proteomes" id="UP000222768">
    <property type="component" value="Unassembled WGS sequence"/>
</dbReference>
<reference evidence="2" key="1">
    <citation type="submission" date="2017-09" db="EMBL/GenBank/DDBJ databases">
        <title>FDA dAtabase for Regulatory Grade micrObial Sequences (FDA-ARGOS): Supporting development and validation of Infectious Disease Dx tests.</title>
        <authorList>
            <person name="Minogue T."/>
            <person name="Wolcott M."/>
            <person name="Wasieloski L."/>
            <person name="Aguilar W."/>
            <person name="Moore D."/>
            <person name="Tallon L."/>
            <person name="Sadzewicz L."/>
            <person name="Ott S."/>
            <person name="Zhao X."/>
            <person name="Nagaraj S."/>
            <person name="Vavikolanu K."/>
            <person name="Aluvathingal J."/>
            <person name="Nadendla S."/>
            <person name="Sichtig H."/>
        </authorList>
    </citation>
    <scope>NUCLEOTIDE SEQUENCE [LARGE SCALE GENOMIC DNA]</scope>
    <source>
        <strain evidence="2">FDAARGOS_404</strain>
    </source>
</reference>
<organism evidence="1 2">
    <name type="scientific">Leclercia adecarboxylata</name>
    <dbReference type="NCBI Taxonomy" id="83655"/>
    <lineage>
        <taxon>Bacteria</taxon>
        <taxon>Pseudomonadati</taxon>
        <taxon>Pseudomonadota</taxon>
        <taxon>Gammaproteobacteria</taxon>
        <taxon>Enterobacterales</taxon>
        <taxon>Enterobacteriaceae</taxon>
        <taxon>Leclercia</taxon>
    </lineage>
</organism>
<sequence length="134" mass="14890">MNRQQGMSSLALVLLLLILGSLMLAGLNQQLAALTRIVSTEHQAIQHQAIAQSALEWGRMLSWPTQTEPTCRQHPQQPWRVCLRILEGRALLIASSGSVTMWRLGEVKNDGISFSPQGWSDFCPLKETALCQQP</sequence>
<proteinExistence type="predicted"/>
<accession>A0A855ELH5</accession>
<evidence type="ECO:0000313" key="1">
    <source>
        <dbReference type="EMBL" id="PHH05679.1"/>
    </source>
</evidence>
<comment type="caution">
    <text evidence="1">The sequence shown here is derived from an EMBL/GenBank/DDBJ whole genome shotgun (WGS) entry which is preliminary data.</text>
</comment>
<evidence type="ECO:0008006" key="3">
    <source>
        <dbReference type="Google" id="ProtNLM"/>
    </source>
</evidence>
<dbReference type="EMBL" id="PDLK01000002">
    <property type="protein sequence ID" value="PHH05679.1"/>
    <property type="molecule type" value="Genomic_DNA"/>
</dbReference>
<name>A0A855ELH5_9ENTR</name>
<gene>
    <name evidence="1" type="ORF">CRX53_17850</name>
</gene>
<dbReference type="NCBIfam" id="NF008569">
    <property type="entry name" value="PRK11521.1"/>
    <property type="match status" value="1"/>
</dbReference>